<sequence length="306" mass="33569">MSEYELGRRGCVFTVPHRYVMAVLLMGVFLVAMGGGRSSFALVMAHVTSGQEAKAENALFPQCTTLNTTQDLHVVMSGDKVFLLHAVFYSGFTLTRLPGALLSTWLSPTRVLGTCVLLISASVLSLPLVLPLNNTPLLFALRFFQGGLEGVYQPVVDGLVAAWSTPEEQSRLVTIVYTGLFLAPALALVVAGTTLCYVSWDTPFYTYGLAGIVLSAVWFKYAYDTPDQHPGLSHAERVHHKNHGMAVRQSSKKVFQSIPWRCIMTSFPVWAFVIASFCKTAVLTTLIMAEPQYFLDAYHMNSADVS</sequence>
<dbReference type="InterPro" id="IPR036259">
    <property type="entry name" value="MFS_trans_sf"/>
</dbReference>
<feature type="transmembrane region" description="Helical" evidence="5">
    <location>
        <begin position="81"/>
        <end position="99"/>
    </location>
</feature>
<evidence type="ECO:0000313" key="6">
    <source>
        <dbReference type="EMBL" id="KAK7494635.1"/>
    </source>
</evidence>
<comment type="subcellular location">
    <subcellularLocation>
        <location evidence="1">Membrane</location>
        <topology evidence="1">Multi-pass membrane protein</topology>
    </subcellularLocation>
</comment>
<keyword evidence="7" id="KW-1185">Reference proteome</keyword>
<evidence type="ECO:0000256" key="1">
    <source>
        <dbReference type="ARBA" id="ARBA00004141"/>
    </source>
</evidence>
<reference evidence="6 7" key="1">
    <citation type="journal article" date="2023" name="Sci. Data">
        <title>Genome assembly of the Korean intertidal mud-creeper Batillaria attramentaria.</title>
        <authorList>
            <person name="Patra A.K."/>
            <person name="Ho P.T."/>
            <person name="Jun S."/>
            <person name="Lee S.J."/>
            <person name="Kim Y."/>
            <person name="Won Y.J."/>
        </authorList>
    </citation>
    <scope>NUCLEOTIDE SEQUENCE [LARGE SCALE GENOMIC DNA]</scope>
    <source>
        <strain evidence="6">Wonlab-2016</strain>
    </source>
</reference>
<dbReference type="Proteomes" id="UP001519460">
    <property type="component" value="Unassembled WGS sequence"/>
</dbReference>
<dbReference type="PANTHER" id="PTHR11662:SF456">
    <property type="entry name" value="VESICULAR GLUTAMATE TRANSPORTER, ISOFORM A"/>
    <property type="match status" value="1"/>
</dbReference>
<dbReference type="Pfam" id="PF07690">
    <property type="entry name" value="MFS_1"/>
    <property type="match status" value="1"/>
</dbReference>
<evidence type="ECO:0000256" key="3">
    <source>
        <dbReference type="ARBA" id="ARBA00022989"/>
    </source>
</evidence>
<evidence type="ECO:0000256" key="5">
    <source>
        <dbReference type="SAM" id="Phobius"/>
    </source>
</evidence>
<dbReference type="InterPro" id="IPR011701">
    <property type="entry name" value="MFS"/>
</dbReference>
<gene>
    <name evidence="6" type="ORF">BaRGS_00014033</name>
</gene>
<dbReference type="PANTHER" id="PTHR11662">
    <property type="entry name" value="SOLUTE CARRIER FAMILY 17"/>
    <property type="match status" value="1"/>
</dbReference>
<name>A0ABD0L660_9CAEN</name>
<keyword evidence="4 5" id="KW-0472">Membrane</keyword>
<organism evidence="6 7">
    <name type="scientific">Batillaria attramentaria</name>
    <dbReference type="NCBI Taxonomy" id="370345"/>
    <lineage>
        <taxon>Eukaryota</taxon>
        <taxon>Metazoa</taxon>
        <taxon>Spiralia</taxon>
        <taxon>Lophotrochozoa</taxon>
        <taxon>Mollusca</taxon>
        <taxon>Gastropoda</taxon>
        <taxon>Caenogastropoda</taxon>
        <taxon>Sorbeoconcha</taxon>
        <taxon>Cerithioidea</taxon>
        <taxon>Batillariidae</taxon>
        <taxon>Batillaria</taxon>
    </lineage>
</organism>
<dbReference type="AlphaFoldDB" id="A0ABD0L660"/>
<dbReference type="GO" id="GO:0016020">
    <property type="term" value="C:membrane"/>
    <property type="evidence" value="ECO:0007669"/>
    <property type="project" value="UniProtKB-SubCell"/>
</dbReference>
<protein>
    <recommendedName>
        <fullName evidence="8">Major facilitator superfamily (MFS) profile domain-containing protein</fullName>
    </recommendedName>
</protein>
<feature type="transmembrane region" description="Helical" evidence="5">
    <location>
        <begin position="111"/>
        <end position="130"/>
    </location>
</feature>
<accession>A0ABD0L660</accession>
<feature type="transmembrane region" description="Helical" evidence="5">
    <location>
        <begin position="269"/>
        <end position="289"/>
    </location>
</feature>
<comment type="caution">
    <text evidence="6">The sequence shown here is derived from an EMBL/GenBank/DDBJ whole genome shotgun (WGS) entry which is preliminary data.</text>
</comment>
<proteinExistence type="predicted"/>
<feature type="transmembrane region" description="Helical" evidence="5">
    <location>
        <begin position="175"/>
        <end position="197"/>
    </location>
</feature>
<keyword evidence="3 5" id="KW-1133">Transmembrane helix</keyword>
<feature type="transmembrane region" description="Helical" evidence="5">
    <location>
        <begin position="204"/>
        <end position="223"/>
    </location>
</feature>
<keyword evidence="2 5" id="KW-0812">Transmembrane</keyword>
<evidence type="ECO:0000313" key="7">
    <source>
        <dbReference type="Proteomes" id="UP001519460"/>
    </source>
</evidence>
<evidence type="ECO:0000256" key="4">
    <source>
        <dbReference type="ARBA" id="ARBA00023136"/>
    </source>
</evidence>
<dbReference type="InterPro" id="IPR050382">
    <property type="entry name" value="MFS_Na/Anion_cotransporter"/>
</dbReference>
<feature type="transmembrane region" description="Helical" evidence="5">
    <location>
        <begin position="20"/>
        <end position="40"/>
    </location>
</feature>
<evidence type="ECO:0008006" key="8">
    <source>
        <dbReference type="Google" id="ProtNLM"/>
    </source>
</evidence>
<dbReference type="SUPFAM" id="SSF103473">
    <property type="entry name" value="MFS general substrate transporter"/>
    <property type="match status" value="1"/>
</dbReference>
<dbReference type="EMBL" id="JACVVK020000081">
    <property type="protein sequence ID" value="KAK7494635.1"/>
    <property type="molecule type" value="Genomic_DNA"/>
</dbReference>
<dbReference type="Gene3D" id="1.20.1250.20">
    <property type="entry name" value="MFS general substrate transporter like domains"/>
    <property type="match status" value="1"/>
</dbReference>
<evidence type="ECO:0000256" key="2">
    <source>
        <dbReference type="ARBA" id="ARBA00022692"/>
    </source>
</evidence>